<evidence type="ECO:0000313" key="1">
    <source>
        <dbReference type="EMBL" id="KAJ9656110.1"/>
    </source>
</evidence>
<accession>A0ACC3A6Q9</accession>
<keyword evidence="1" id="KW-0804">Transcription</keyword>
<dbReference type="Proteomes" id="UP001172386">
    <property type="component" value="Unassembled WGS sequence"/>
</dbReference>
<organism evidence="1 2">
    <name type="scientific">Neophaeococcomyces mojaviensis</name>
    <dbReference type="NCBI Taxonomy" id="3383035"/>
    <lineage>
        <taxon>Eukaryota</taxon>
        <taxon>Fungi</taxon>
        <taxon>Dikarya</taxon>
        <taxon>Ascomycota</taxon>
        <taxon>Pezizomycotina</taxon>
        <taxon>Eurotiomycetes</taxon>
        <taxon>Chaetothyriomycetidae</taxon>
        <taxon>Chaetothyriales</taxon>
        <taxon>Chaetothyriales incertae sedis</taxon>
        <taxon>Neophaeococcomyces</taxon>
    </lineage>
</organism>
<keyword evidence="2" id="KW-1185">Reference proteome</keyword>
<evidence type="ECO:0000313" key="2">
    <source>
        <dbReference type="Proteomes" id="UP001172386"/>
    </source>
</evidence>
<protein>
    <submittedName>
        <fullName evidence="1">DNA-directed RNA polymerase</fullName>
        <ecNumber evidence="1">2.7.7.6</ecNumber>
    </submittedName>
</protein>
<sequence>MLTRAARRRQNLRHFQHVAEQIQLPWLCPALWSSHTTYTRSNHRPIAPRPVPERSQSAASLSTNTRKLASASPLPDIFNSHGSQSSFAYPNSSPSTPSAYQIPRLAPDLSQILMLDHSTAAGPETLEEGRRQGFIRGNALEVEATLDACLQIHRWDRATAVLAQLRVIYQGNTQQLQRVYNKVLEAMVFDHIWNRSSDNVSTINSWVEKTMSRAGVPPNAQTYALKIKAAISTLQGRQRDRTVRRYWEMAKERSVDGEVASLREILSDNDLGKLSEISPLEADMEWVEDEAEENNIAVQGDVVAQRALPAVRETDQKGLGMVSLKQSLSLFSDLSHLNGWESLKDTDHETREAYARQRQMQLEEDSLSSAMDRWRQENDKLLKMGIAGTMSGGKIGPMMWKWHQQLAESIAAELDKVSLAEESVKKTEEEKLRTEYGPFLRLIAPQKLAALTVLSVLSIMTKTGTENSIKLARLVTELGRTVELEVQAEMVKQRKALKEAKARLMKKAELDPTHQSPALPRKDAESHEASLSQRVHWSIAIHAKLGSILCELMFDTAKIGIKRKSPTDATERTYKEAAFNRKTVFHNGKRLGVVSMHQELAETLAQEPVADAIAKQLPMVCKPAPWTGFRQGGYLNAQNEVLRIKYVDQAQKEYTNAAAERGDLDELFEGLNVLGQTGWRINKDVFAVMLEAWNSGEAIANLPPLEKAFPDVPKPLESATAREKYEYYQKMQALNNERSGLHSNRCFQNFQMEIAKAYLEETFYFPHNVDFRGRAYPIPPYLNQMGADNARGLLLFADGRELGGQGLRWLKVHLANVCGYDKASLTDRAAFADKHMHDVRDSVQNPLNGSRWWLKAEDPWQCLATCHELVKAIDSGLPEKFVSHLPIHQDGTCNGLQHYAALGGDIAGARQVNLEPGDKPADVYTGVCELVKADIRKDAEAGNELAKLLDGRVTRKIVKQTVMTNVYGVTFNGAMHQVRKQVDALLPDVSEQKRGTAASMYIARKIFKGLGTLFEGAHDIQYWFGDCANRITNSISPAQLEEAAAFKSTKPKSRSSRKALMAERKAIDQSDFRSTIVWTTPLKLPVVQPYRIQKSNLIKTHMANITLAEPSITDSVDKRKQLQGFPPNFIHSLDATHMMLSAMKAKEHGLTFSAVHDSFWTHAADIDTLNTLLRDAFIRMHAEDIVGRLAAEFRMRYKGHLYLARVAQNSSIAQEIATYRQSIPMKELEGAGMRGKFRTKQLDVQKRRQFYELMQEYERQKLLASEDPKEREKGEKMVTAAKIFEKHNGEQYLASKNSLGETALGKVPGTQVDPKVDVVEEALQHGEEAEVQDVDLSSTLEPLIEKERTFEGRVEVSPDEATEKTVAKTPKQTRKAVGTNNSVWVWLPLTFKPVPKKGDWDVRRLRDSVYFFS</sequence>
<name>A0ACC3A6Q9_9EURO</name>
<dbReference type="EMBL" id="JAPDRQ010000083">
    <property type="protein sequence ID" value="KAJ9656110.1"/>
    <property type="molecule type" value="Genomic_DNA"/>
</dbReference>
<keyword evidence="1" id="KW-0548">Nucleotidyltransferase</keyword>
<reference evidence="1" key="1">
    <citation type="submission" date="2022-10" db="EMBL/GenBank/DDBJ databases">
        <title>Culturing micro-colonial fungi from biological soil crusts in the Mojave desert and describing Neophaeococcomyces mojavensis, and introducing the new genera and species Taxawa tesnikishii.</title>
        <authorList>
            <person name="Kurbessoian T."/>
            <person name="Stajich J.E."/>
        </authorList>
    </citation>
    <scope>NUCLEOTIDE SEQUENCE</scope>
    <source>
        <strain evidence="1">JES_112</strain>
    </source>
</reference>
<dbReference type="EC" id="2.7.7.6" evidence="1"/>
<keyword evidence="1" id="KW-0240">DNA-directed RNA polymerase</keyword>
<gene>
    <name evidence="1" type="primary">RPO41</name>
    <name evidence="1" type="ORF">H2198_005166</name>
</gene>
<keyword evidence="1" id="KW-0808">Transferase</keyword>
<comment type="caution">
    <text evidence="1">The sequence shown here is derived from an EMBL/GenBank/DDBJ whole genome shotgun (WGS) entry which is preliminary data.</text>
</comment>
<proteinExistence type="predicted"/>